<comment type="caution">
    <text evidence="2">The sequence shown here is derived from an EMBL/GenBank/DDBJ whole genome shotgun (WGS) entry which is preliminary data.</text>
</comment>
<sequence length="69" mass="7361">MTAVRDGYGRQAPAARDSYGRRVTAVRDGYGRLATAVRDSRSGQWSTAATAKGRPRQAGAPLIRSARAL</sequence>
<proteinExistence type="predicted"/>
<name>A0ABT1V0H4_9ACTN</name>
<evidence type="ECO:0000313" key="2">
    <source>
        <dbReference type="EMBL" id="MCQ8190883.1"/>
    </source>
</evidence>
<feature type="region of interest" description="Disordered" evidence="1">
    <location>
        <begin position="1"/>
        <end position="20"/>
    </location>
</feature>
<protein>
    <submittedName>
        <fullName evidence="2">Uncharacterized protein</fullName>
    </submittedName>
</protein>
<dbReference type="RefSeq" id="WP_256651876.1">
    <property type="nucleotide sequence ID" value="NZ_JANIAA010000014.1"/>
</dbReference>
<accession>A0ABT1V0H4</accession>
<evidence type="ECO:0000313" key="3">
    <source>
        <dbReference type="Proteomes" id="UP001204746"/>
    </source>
</evidence>
<dbReference type="EMBL" id="JANIAA010000014">
    <property type="protein sequence ID" value="MCQ8190883.1"/>
    <property type="molecule type" value="Genomic_DNA"/>
</dbReference>
<organism evidence="2 3">
    <name type="scientific">Streptomyces rugosispiralis</name>
    <dbReference type="NCBI Taxonomy" id="2967341"/>
    <lineage>
        <taxon>Bacteria</taxon>
        <taxon>Bacillati</taxon>
        <taxon>Actinomycetota</taxon>
        <taxon>Actinomycetes</taxon>
        <taxon>Kitasatosporales</taxon>
        <taxon>Streptomycetaceae</taxon>
        <taxon>Streptomyces</taxon>
    </lineage>
</organism>
<evidence type="ECO:0000256" key="1">
    <source>
        <dbReference type="SAM" id="MobiDB-lite"/>
    </source>
</evidence>
<gene>
    <name evidence="2" type="ORF">NP777_21910</name>
</gene>
<feature type="region of interest" description="Disordered" evidence="1">
    <location>
        <begin position="37"/>
        <end position="69"/>
    </location>
</feature>
<reference evidence="2 3" key="1">
    <citation type="submission" date="2022-07" db="EMBL/GenBank/DDBJ databases">
        <authorList>
            <person name="Phongsopitanun W."/>
            <person name="Tanasupawat S."/>
        </authorList>
    </citation>
    <scope>NUCLEOTIDE SEQUENCE [LARGE SCALE GENOMIC DNA]</scope>
    <source>
        <strain evidence="2 3">RCU-064</strain>
    </source>
</reference>
<dbReference type="Proteomes" id="UP001204746">
    <property type="component" value="Unassembled WGS sequence"/>
</dbReference>
<keyword evidence="3" id="KW-1185">Reference proteome</keyword>